<evidence type="ECO:0000256" key="4">
    <source>
        <dbReference type="ARBA" id="ARBA00023163"/>
    </source>
</evidence>
<evidence type="ECO:0000256" key="3">
    <source>
        <dbReference type="ARBA" id="ARBA00023125"/>
    </source>
</evidence>
<keyword evidence="3" id="KW-0238">DNA-binding</keyword>
<dbReference type="InterPro" id="IPR050950">
    <property type="entry name" value="HTH-type_LysR_regulators"/>
</dbReference>
<dbReference type="Pfam" id="PF03466">
    <property type="entry name" value="LysR_substrate"/>
    <property type="match status" value="1"/>
</dbReference>
<dbReference type="OrthoDB" id="9803735at2"/>
<keyword evidence="2" id="KW-0805">Transcription regulation</keyword>
<evidence type="ECO:0000313" key="7">
    <source>
        <dbReference type="Proteomes" id="UP000271626"/>
    </source>
</evidence>
<dbReference type="SUPFAM" id="SSF46785">
    <property type="entry name" value="Winged helix' DNA-binding domain"/>
    <property type="match status" value="1"/>
</dbReference>
<dbReference type="SUPFAM" id="SSF53850">
    <property type="entry name" value="Periplasmic binding protein-like II"/>
    <property type="match status" value="1"/>
</dbReference>
<reference evidence="6 7" key="1">
    <citation type="submission" date="2018-12" db="EMBL/GenBank/DDBJ databases">
        <authorList>
            <consortium name="Pathogen Informatics"/>
        </authorList>
    </citation>
    <scope>NUCLEOTIDE SEQUENCE [LARGE SCALE GENOMIC DNA]</scope>
    <source>
        <strain evidence="6 7">NCTC10741</strain>
    </source>
</reference>
<name>A0A3P8MBD9_TSUPA</name>
<protein>
    <submittedName>
        <fullName evidence="6">HTH-type transcriptional regulator gltC</fullName>
    </submittedName>
</protein>
<accession>A0A3P8MBD9</accession>
<dbReference type="GO" id="GO:0005829">
    <property type="term" value="C:cytosol"/>
    <property type="evidence" value="ECO:0007669"/>
    <property type="project" value="TreeGrafter"/>
</dbReference>
<sequence>MTAAGRPVPSTADDLARFITLAETQHMTDAAAALRITQPTLSRTLARLEADIGAPLFDRRHGRLVLNASGEIYLDHARRAHAELEAARAQIADLRSPSQGTIRLSFLHSFGVALVPRLVSGFREREPRVTFELSQFAAGTVTERVLADEADLAIVSPRPATSAVAFGLLAVQRLALAVPAGHPLAERASVHLSEAADADFITMHPEFGLRRILEERCAAAGFRPRIAFESSESFTVAGLVAAGLGVALLPVDEDPLWPPGLVLVPMSGPAPTREVGLLWRPDTALPRAVRAFRDYAFERAART</sequence>
<dbReference type="InterPro" id="IPR036388">
    <property type="entry name" value="WH-like_DNA-bd_sf"/>
</dbReference>
<dbReference type="FunFam" id="1.10.10.10:FF:000001">
    <property type="entry name" value="LysR family transcriptional regulator"/>
    <property type="match status" value="1"/>
</dbReference>
<dbReference type="InterPro" id="IPR005119">
    <property type="entry name" value="LysR_subst-bd"/>
</dbReference>
<dbReference type="InterPro" id="IPR000847">
    <property type="entry name" value="LysR_HTH_N"/>
</dbReference>
<dbReference type="GO" id="GO:0003700">
    <property type="term" value="F:DNA-binding transcription factor activity"/>
    <property type="evidence" value="ECO:0007669"/>
    <property type="project" value="InterPro"/>
</dbReference>
<dbReference type="RefSeq" id="WP_126195185.1">
    <property type="nucleotide sequence ID" value="NZ_CP085954.1"/>
</dbReference>
<dbReference type="PROSITE" id="PS50931">
    <property type="entry name" value="HTH_LYSR"/>
    <property type="match status" value="1"/>
</dbReference>
<dbReference type="Proteomes" id="UP000271626">
    <property type="component" value="Chromosome"/>
</dbReference>
<dbReference type="GO" id="GO:0003677">
    <property type="term" value="F:DNA binding"/>
    <property type="evidence" value="ECO:0007669"/>
    <property type="project" value="UniProtKB-KW"/>
</dbReference>
<organism evidence="6 7">
    <name type="scientific">Tsukamurella paurometabola</name>
    <name type="common">Corynebacterium paurometabolum</name>
    <dbReference type="NCBI Taxonomy" id="2061"/>
    <lineage>
        <taxon>Bacteria</taxon>
        <taxon>Bacillati</taxon>
        <taxon>Actinomycetota</taxon>
        <taxon>Actinomycetes</taxon>
        <taxon>Mycobacteriales</taxon>
        <taxon>Tsukamurellaceae</taxon>
        <taxon>Tsukamurella</taxon>
    </lineage>
</organism>
<dbReference type="EMBL" id="LR131273">
    <property type="protein sequence ID" value="VDR37846.1"/>
    <property type="molecule type" value="Genomic_DNA"/>
</dbReference>
<dbReference type="CDD" id="cd08434">
    <property type="entry name" value="PBP2_GltC_like"/>
    <property type="match status" value="1"/>
</dbReference>
<dbReference type="Gene3D" id="3.40.190.290">
    <property type="match status" value="1"/>
</dbReference>
<evidence type="ECO:0000256" key="1">
    <source>
        <dbReference type="ARBA" id="ARBA00009437"/>
    </source>
</evidence>
<dbReference type="PANTHER" id="PTHR30419:SF28">
    <property type="entry name" value="HTH-TYPE TRANSCRIPTIONAL REGULATOR BSDA"/>
    <property type="match status" value="1"/>
</dbReference>
<dbReference type="InterPro" id="IPR036390">
    <property type="entry name" value="WH_DNA-bd_sf"/>
</dbReference>
<dbReference type="PRINTS" id="PR00039">
    <property type="entry name" value="HTHLYSR"/>
</dbReference>
<dbReference type="AlphaFoldDB" id="A0A3P8MBD9"/>
<gene>
    <name evidence="6" type="primary">gltC_4</name>
    <name evidence="6" type="ORF">NCTC10741_00958</name>
</gene>
<dbReference type="PANTHER" id="PTHR30419">
    <property type="entry name" value="HTH-TYPE TRANSCRIPTIONAL REGULATOR YBHD"/>
    <property type="match status" value="1"/>
</dbReference>
<evidence type="ECO:0000256" key="2">
    <source>
        <dbReference type="ARBA" id="ARBA00023015"/>
    </source>
</evidence>
<evidence type="ECO:0000313" key="6">
    <source>
        <dbReference type="EMBL" id="VDR37846.1"/>
    </source>
</evidence>
<keyword evidence="4" id="KW-0804">Transcription</keyword>
<proteinExistence type="inferred from homology"/>
<dbReference type="Gene3D" id="1.10.10.10">
    <property type="entry name" value="Winged helix-like DNA-binding domain superfamily/Winged helix DNA-binding domain"/>
    <property type="match status" value="1"/>
</dbReference>
<comment type="similarity">
    <text evidence="1">Belongs to the LysR transcriptional regulatory family.</text>
</comment>
<feature type="domain" description="HTH lysR-type" evidence="5">
    <location>
        <begin position="13"/>
        <end position="67"/>
    </location>
</feature>
<dbReference type="Pfam" id="PF00126">
    <property type="entry name" value="HTH_1"/>
    <property type="match status" value="1"/>
</dbReference>
<evidence type="ECO:0000259" key="5">
    <source>
        <dbReference type="PROSITE" id="PS50931"/>
    </source>
</evidence>